<gene>
    <name evidence="2" type="ORF">Cni_G26283</name>
</gene>
<accession>A0AAQ3QQB9</accession>
<evidence type="ECO:0000313" key="2">
    <source>
        <dbReference type="EMBL" id="WOL17491.1"/>
    </source>
</evidence>
<dbReference type="PANTHER" id="PTHR36720:SF1">
    <property type="entry name" value="TAF RNA POLYMERASE I SUBUNIT A"/>
    <property type="match status" value="1"/>
</dbReference>
<dbReference type="EMBL" id="CP136897">
    <property type="protein sequence ID" value="WOL17491.1"/>
    <property type="molecule type" value="Genomic_DNA"/>
</dbReference>
<feature type="compositionally biased region" description="Polar residues" evidence="1">
    <location>
        <begin position="364"/>
        <end position="380"/>
    </location>
</feature>
<reference evidence="2 3" key="1">
    <citation type="submission" date="2023-10" db="EMBL/GenBank/DDBJ databases">
        <title>Chromosome-scale genome assembly provides insights into flower coloration mechanisms of Canna indica.</title>
        <authorList>
            <person name="Li C."/>
        </authorList>
    </citation>
    <scope>NUCLEOTIDE SEQUENCE [LARGE SCALE GENOMIC DNA]</scope>
    <source>
        <tissue evidence="2">Flower</tissue>
    </source>
</reference>
<dbReference type="GO" id="GO:0006360">
    <property type="term" value="P:transcription by RNA polymerase I"/>
    <property type="evidence" value="ECO:0007669"/>
    <property type="project" value="InterPro"/>
</dbReference>
<protein>
    <submittedName>
        <fullName evidence="2">Uncharacterized protein</fullName>
    </submittedName>
</protein>
<sequence length="698" mass="79052">MADVALTIFSSRSKLFKFSGSRRTARFLPASARFHDPACPPDAGYDNKVLLSIANEVLKSLVPQFNADFVDQFNASWRSAGLVNLKIRARLDQWQKEEQHEEEGPIERDVSFNTEKLAHQQLPVDRLWKRGSRRRRREPLASKPLLLQNRHRLGNLLDRLVRAHNWKEASGVLSTLLKGTPQCGNLLEARRNFLIAMEIQRRLGGEGGFYPTKIKKTYEVLMSKLSWTKKSSAKRYSIQLELALFYISLGNIQEALNTTKFLVQDHDAASEPTVNLLHGMLLYETWYSSLPEDMKIKGFDACMLSEASDATLTDGFEEPEAFASSNGHNAIDIEDANNSSNLGSESSIGNGKNIIDLKDEVKQQNNGAPHATEQYSSASEMNDDRPLNPHHHLGCSIFLAHGLEKCLLPARLDHLSGDLEDIIYSYRRLTNEHYDDAVKHLRQALHSTPPLLAAMLPLVQLLLLGDRVEDALMELENSCHGSNDARPFRLRARLMESFRSNQVSTICRCYEDALTRDPTCKTSLERLIKIHRIGNYDTVPLLEKIVLHLDATDGNSSIWEEFASCFLKIITCSMADYEDRVSTNVPGGSVGITYRDKIPRVFSEGQERETWKVRCRWWTTRHFSKSAYLQEMQYGDWKLLASKAASASHIYGPNFGYVKAVFSRLTNQPADNAHLPFLQKHLQNSINLYHCLTELCSG</sequence>
<name>A0AAQ3QQB9_9LILI</name>
<organism evidence="2 3">
    <name type="scientific">Canna indica</name>
    <name type="common">Indian-shot</name>
    <dbReference type="NCBI Taxonomy" id="4628"/>
    <lineage>
        <taxon>Eukaryota</taxon>
        <taxon>Viridiplantae</taxon>
        <taxon>Streptophyta</taxon>
        <taxon>Embryophyta</taxon>
        <taxon>Tracheophyta</taxon>
        <taxon>Spermatophyta</taxon>
        <taxon>Magnoliopsida</taxon>
        <taxon>Liliopsida</taxon>
        <taxon>Zingiberales</taxon>
        <taxon>Cannaceae</taxon>
        <taxon>Canna</taxon>
    </lineage>
</organism>
<dbReference type="Pfam" id="PF14929">
    <property type="entry name" value="TAF1_subA"/>
    <property type="match status" value="1"/>
</dbReference>
<keyword evidence="3" id="KW-1185">Reference proteome</keyword>
<evidence type="ECO:0000256" key="1">
    <source>
        <dbReference type="SAM" id="MobiDB-lite"/>
    </source>
</evidence>
<dbReference type="AlphaFoldDB" id="A0AAQ3QQB9"/>
<dbReference type="Proteomes" id="UP001327560">
    <property type="component" value="Chromosome 8"/>
</dbReference>
<evidence type="ECO:0000313" key="3">
    <source>
        <dbReference type="Proteomes" id="UP001327560"/>
    </source>
</evidence>
<dbReference type="PANTHER" id="PTHR36720">
    <property type="entry name" value="TAF RNA POLYMERASE I SUBUNIT A"/>
    <property type="match status" value="1"/>
</dbReference>
<dbReference type="InterPro" id="IPR039495">
    <property type="entry name" value="TAF1A"/>
</dbReference>
<proteinExistence type="predicted"/>
<feature type="region of interest" description="Disordered" evidence="1">
    <location>
        <begin position="364"/>
        <end position="386"/>
    </location>
</feature>
<dbReference type="GO" id="GO:0000120">
    <property type="term" value="C:RNA polymerase I transcription regulator complex"/>
    <property type="evidence" value="ECO:0007669"/>
    <property type="project" value="InterPro"/>
</dbReference>